<dbReference type="GO" id="GO:0016787">
    <property type="term" value="F:hydrolase activity"/>
    <property type="evidence" value="ECO:0007669"/>
    <property type="project" value="UniProtKB-KW"/>
</dbReference>
<dbReference type="InterPro" id="IPR036866">
    <property type="entry name" value="RibonucZ/Hydroxyglut_hydro"/>
</dbReference>
<dbReference type="RefSeq" id="WP_072601909.1">
    <property type="nucleotide sequence ID" value="NZ_CP018171.1"/>
</dbReference>
<dbReference type="Proteomes" id="UP000182840">
    <property type="component" value="Chromosome"/>
</dbReference>
<accession>A0A1L3SM57</accession>
<evidence type="ECO:0000313" key="2">
    <source>
        <dbReference type="Proteomes" id="UP000182840"/>
    </source>
</evidence>
<dbReference type="SUPFAM" id="SSF56281">
    <property type="entry name" value="Metallo-hydrolase/oxidoreductase"/>
    <property type="match status" value="1"/>
</dbReference>
<dbReference type="Pfam" id="PF13483">
    <property type="entry name" value="Lactamase_B_3"/>
    <property type="match status" value="1"/>
</dbReference>
<gene>
    <name evidence="1" type="ORF">BSQ44_03185</name>
</gene>
<dbReference type="PANTHER" id="PTHR43546:SF3">
    <property type="entry name" value="UPF0173 METAL-DEPENDENT HYDROLASE MJ1163"/>
    <property type="match status" value="1"/>
</dbReference>
<dbReference type="InterPro" id="IPR050114">
    <property type="entry name" value="UPF0173_UPF0282_UlaG_hydrolase"/>
</dbReference>
<keyword evidence="2" id="KW-1185">Reference proteome</keyword>
<name>A0A1L3SM57_9HYPH</name>
<dbReference type="STRING" id="1670800.BSQ44_03185"/>
<dbReference type="PANTHER" id="PTHR43546">
    <property type="entry name" value="UPF0173 METAL-DEPENDENT HYDROLASE MJ1163-RELATED"/>
    <property type="match status" value="1"/>
</dbReference>
<organism evidence="1 2">
    <name type="scientific">Aquibium oceanicum</name>
    <dbReference type="NCBI Taxonomy" id="1670800"/>
    <lineage>
        <taxon>Bacteria</taxon>
        <taxon>Pseudomonadati</taxon>
        <taxon>Pseudomonadota</taxon>
        <taxon>Alphaproteobacteria</taxon>
        <taxon>Hyphomicrobiales</taxon>
        <taxon>Phyllobacteriaceae</taxon>
        <taxon>Aquibium</taxon>
    </lineage>
</organism>
<proteinExistence type="predicted"/>
<dbReference type="PROSITE" id="PS51318">
    <property type="entry name" value="TAT"/>
    <property type="match status" value="1"/>
</dbReference>
<sequence length="258" mass="28219">MHITRRGTLMLGLTGLATIGATTIMPYAARAQDGEGDTYDTESGQITIHPISHASFVMTTPAMTIYNDPVGGAAAYEGQPEPDLILITHEHGDHFDAETLSGIVTENTRLVTNPAVYDMLPEDLKSKATAIGNGESTTVEGMEIAAIPAHNTTEDRLQYHPKGRDNGYVLSIDGRRVYIAGDTEDIPEMRALEDIFIAFVPMNLPYTMDVDQAASAVAEFAPQYVYPYHYRDSDPQAFAEQVRESEAETEVVMGPWYG</sequence>
<reference evidence="2" key="1">
    <citation type="submission" date="2016-11" db="EMBL/GenBank/DDBJ databases">
        <title>Mesorhizobium oceanicum sp. nov., isolated from deep seawater in South China Sea.</title>
        <authorList>
            <person name="Fu G.-Y."/>
        </authorList>
    </citation>
    <scope>NUCLEOTIDE SEQUENCE [LARGE SCALE GENOMIC DNA]</scope>
    <source>
        <strain evidence="2">B7</strain>
    </source>
</reference>
<dbReference type="Gene3D" id="3.60.15.10">
    <property type="entry name" value="Ribonuclease Z/Hydroxyacylglutathione hydrolase-like"/>
    <property type="match status" value="1"/>
</dbReference>
<dbReference type="AlphaFoldDB" id="A0A1L3SM57"/>
<dbReference type="KEGG" id="meso:BSQ44_03185"/>
<dbReference type="InterPro" id="IPR006311">
    <property type="entry name" value="TAT_signal"/>
</dbReference>
<dbReference type="OrthoDB" id="9805728at2"/>
<keyword evidence="1" id="KW-0378">Hydrolase</keyword>
<evidence type="ECO:0000313" key="1">
    <source>
        <dbReference type="EMBL" id="APH70497.1"/>
    </source>
</evidence>
<protein>
    <submittedName>
        <fullName evidence="1">MBL fold metallo-hydrolase</fullName>
    </submittedName>
</protein>
<dbReference type="EMBL" id="CP018171">
    <property type="protein sequence ID" value="APH70497.1"/>
    <property type="molecule type" value="Genomic_DNA"/>
</dbReference>